<dbReference type="PATRIC" id="fig|1123501.6.peg.1290"/>
<dbReference type="Pfam" id="PF13344">
    <property type="entry name" value="Hydrolase_6"/>
    <property type="match status" value="1"/>
</dbReference>
<dbReference type="STRING" id="1123501.Wenmar_01207"/>
<protein>
    <submittedName>
        <fullName evidence="1">Putative sugar phosphatases of the HAD superfamily</fullName>
    </submittedName>
</protein>
<reference evidence="1 2" key="1">
    <citation type="submission" date="2013-01" db="EMBL/GenBank/DDBJ databases">
        <authorList>
            <person name="Fiebig A."/>
            <person name="Goeker M."/>
            <person name="Klenk H.-P.P."/>
        </authorList>
    </citation>
    <scope>NUCLEOTIDE SEQUENCE [LARGE SCALE GENOMIC DNA]</scope>
    <source>
        <strain evidence="1 2">DSM 24838</strain>
    </source>
</reference>
<dbReference type="RefSeq" id="WP_018302989.1">
    <property type="nucleotide sequence ID" value="NZ_KB902288.1"/>
</dbReference>
<dbReference type="GO" id="GO:0005737">
    <property type="term" value="C:cytoplasm"/>
    <property type="evidence" value="ECO:0007669"/>
    <property type="project" value="TreeGrafter"/>
</dbReference>
<keyword evidence="2" id="KW-1185">Reference proteome</keyword>
<dbReference type="eggNOG" id="COG0647">
    <property type="taxonomic scope" value="Bacteria"/>
</dbReference>
<sequence length="298" mass="31790">MTPDPDWAFAAYEAVRGRLPSADFGGVTPRAAADLSEAAEGAELVLLDAYGVLNVGEAPVPGAAERVAALRAEGRQVRVVSNSAGYPKRVMMARWRSLGFDFAAHEVVSSRDAALAHLATLPRQRWGVMLSPVHGAEELEDLDHTLLGEDPEGWEAGAFLLLGADGWTEARQERLEAALRDRPRPVLVGNPDIVAPREGGLSLEPGHWAHRLAHRTGVAPDFFGKPFAPVFERALAGTGVTPDRVLMVGDTLQTDILGGRAMGFRSALVTRWGALAGADVDGAITRSGIVPDWTLETI</sequence>
<dbReference type="Pfam" id="PF13242">
    <property type="entry name" value="Hydrolase_like"/>
    <property type="match status" value="1"/>
</dbReference>
<dbReference type="Proteomes" id="UP000035100">
    <property type="component" value="Unassembled WGS sequence"/>
</dbReference>
<dbReference type="EMBL" id="AONG01000006">
    <property type="protein sequence ID" value="KIQ70248.1"/>
    <property type="molecule type" value="Genomic_DNA"/>
</dbReference>
<dbReference type="AlphaFoldDB" id="A0A0D0QGW8"/>
<accession>A0A0D0QGW8</accession>
<dbReference type="InterPro" id="IPR006357">
    <property type="entry name" value="HAD-SF_hydro_IIA"/>
</dbReference>
<gene>
    <name evidence="1" type="ORF">Wenmar_01207</name>
</gene>
<name>A0A0D0QGW8_9RHOB</name>
<dbReference type="PANTHER" id="PTHR19288">
    <property type="entry name" value="4-NITROPHENYLPHOSPHATASE-RELATED"/>
    <property type="match status" value="1"/>
</dbReference>
<dbReference type="InterPro" id="IPR023214">
    <property type="entry name" value="HAD_sf"/>
</dbReference>
<organism evidence="1 2">
    <name type="scientific">Wenxinia marina DSM 24838</name>
    <dbReference type="NCBI Taxonomy" id="1123501"/>
    <lineage>
        <taxon>Bacteria</taxon>
        <taxon>Pseudomonadati</taxon>
        <taxon>Pseudomonadota</taxon>
        <taxon>Alphaproteobacteria</taxon>
        <taxon>Rhodobacterales</taxon>
        <taxon>Roseobacteraceae</taxon>
        <taxon>Wenxinia</taxon>
    </lineage>
</organism>
<dbReference type="GO" id="GO:0016791">
    <property type="term" value="F:phosphatase activity"/>
    <property type="evidence" value="ECO:0007669"/>
    <property type="project" value="TreeGrafter"/>
</dbReference>
<evidence type="ECO:0000313" key="1">
    <source>
        <dbReference type="EMBL" id="KIQ70248.1"/>
    </source>
</evidence>
<dbReference type="PANTHER" id="PTHR19288:SF90">
    <property type="entry name" value="OS08G0542600 PROTEIN"/>
    <property type="match status" value="1"/>
</dbReference>
<dbReference type="InterPro" id="IPR036412">
    <property type="entry name" value="HAD-like_sf"/>
</dbReference>
<proteinExistence type="predicted"/>
<comment type="caution">
    <text evidence="1">The sequence shown here is derived from an EMBL/GenBank/DDBJ whole genome shotgun (WGS) entry which is preliminary data.</text>
</comment>
<evidence type="ECO:0000313" key="2">
    <source>
        <dbReference type="Proteomes" id="UP000035100"/>
    </source>
</evidence>
<dbReference type="Gene3D" id="3.40.50.1000">
    <property type="entry name" value="HAD superfamily/HAD-like"/>
    <property type="match status" value="2"/>
</dbReference>
<dbReference type="OrthoDB" id="148966at2"/>
<dbReference type="SUPFAM" id="SSF56784">
    <property type="entry name" value="HAD-like"/>
    <property type="match status" value="1"/>
</dbReference>